<keyword evidence="4" id="KW-1185">Reference proteome</keyword>
<protein>
    <submittedName>
        <fullName evidence="3">Xanthine dehydrogenase</fullName>
    </submittedName>
</protein>
<dbReference type="InterPro" id="IPR027051">
    <property type="entry name" value="XdhC_Rossmann_dom"/>
</dbReference>
<organism evidence="3 4">
    <name type="scientific">Alkalicoccus urumqiensis</name>
    <name type="common">Bacillus urumqiensis</name>
    <dbReference type="NCBI Taxonomy" id="1548213"/>
    <lineage>
        <taxon>Bacteria</taxon>
        <taxon>Bacillati</taxon>
        <taxon>Bacillota</taxon>
        <taxon>Bacilli</taxon>
        <taxon>Bacillales</taxon>
        <taxon>Bacillaceae</taxon>
        <taxon>Alkalicoccus</taxon>
    </lineage>
</organism>
<dbReference type="InterPro" id="IPR003777">
    <property type="entry name" value="XdhC_CoxI"/>
</dbReference>
<dbReference type="RefSeq" id="WP_105957563.1">
    <property type="nucleotide sequence ID" value="NZ_PVNS01000001.1"/>
</dbReference>
<dbReference type="PANTHER" id="PTHR30388">
    <property type="entry name" value="ALDEHYDE OXIDOREDUCTASE MOLYBDENUM COFACTOR ASSEMBLY PROTEIN"/>
    <property type="match status" value="1"/>
</dbReference>
<name>A0A2P6MLP2_ALKUR</name>
<dbReference type="Gene3D" id="3.40.50.720">
    <property type="entry name" value="NAD(P)-binding Rossmann-like Domain"/>
    <property type="match status" value="1"/>
</dbReference>
<evidence type="ECO:0000313" key="4">
    <source>
        <dbReference type="Proteomes" id="UP000243650"/>
    </source>
</evidence>
<gene>
    <name evidence="3" type="ORF">C6I21_01055</name>
</gene>
<dbReference type="Pfam" id="PF02625">
    <property type="entry name" value="XdhC_CoxI"/>
    <property type="match status" value="1"/>
</dbReference>
<evidence type="ECO:0000313" key="3">
    <source>
        <dbReference type="EMBL" id="PRO67178.1"/>
    </source>
</evidence>
<evidence type="ECO:0000259" key="1">
    <source>
        <dbReference type="Pfam" id="PF02625"/>
    </source>
</evidence>
<sequence>MSDMHRLLKTMQQEGSGVLAAVIEVEGSAYRKAGAKMFFAKDGTWSGLISGGCVEEDLSYAAEAVLHSGSPQVVTYDLRSEDDLGWGQGAGCNGSIRVLLEPVHMHPSSIWQRMLTELENNRPVVQLKRTGSGEATVLYTPEGKRIGGNGAITLSEVEREKLVSLQTDKETAAVITEGGSMLIYECIMPKPKLYVFGAGRDAEPVVSQAVRTGWGVTVVDPSPNRLEAGGFTEADERICRHPEGWLQEHSLPEGASVLVMSHRFEQDQRVLQLLAGQNTSYCGVLGPRRRTRRLLGTDTIPGWITSPAGLDIQAEGEEEIAISMMAELIQVRRAVKQVPAVLEVV</sequence>
<dbReference type="PANTHER" id="PTHR30388:SF6">
    <property type="entry name" value="XANTHINE DEHYDROGENASE SUBUNIT A-RELATED"/>
    <property type="match status" value="1"/>
</dbReference>
<feature type="domain" description="XdhC- CoxI" evidence="1">
    <location>
        <begin position="13"/>
        <end position="77"/>
    </location>
</feature>
<comment type="caution">
    <text evidence="3">The sequence shown here is derived from an EMBL/GenBank/DDBJ whole genome shotgun (WGS) entry which is preliminary data.</text>
</comment>
<dbReference type="Proteomes" id="UP000243650">
    <property type="component" value="Unassembled WGS sequence"/>
</dbReference>
<accession>A0A2P6MLP2</accession>
<feature type="domain" description="XdhC Rossmann" evidence="2">
    <location>
        <begin position="193"/>
        <end position="328"/>
    </location>
</feature>
<reference evidence="3 4" key="1">
    <citation type="submission" date="2018-03" db="EMBL/GenBank/DDBJ databases">
        <title>Bacillus urumqiensis sp. nov., a moderately haloalkaliphilic bacterium isolated from a salt lake.</title>
        <authorList>
            <person name="Zhao B."/>
            <person name="Liao Z."/>
        </authorList>
    </citation>
    <scope>NUCLEOTIDE SEQUENCE [LARGE SCALE GENOMIC DNA]</scope>
    <source>
        <strain evidence="3 4">BZ-SZ-XJ18</strain>
    </source>
</reference>
<dbReference type="AlphaFoldDB" id="A0A2P6MLP2"/>
<proteinExistence type="predicted"/>
<dbReference type="Pfam" id="PF13478">
    <property type="entry name" value="XdhC_C"/>
    <property type="match status" value="1"/>
</dbReference>
<dbReference type="EMBL" id="PVNS01000001">
    <property type="protein sequence ID" value="PRO67178.1"/>
    <property type="molecule type" value="Genomic_DNA"/>
</dbReference>
<dbReference type="OrthoDB" id="9773039at2"/>
<dbReference type="InterPro" id="IPR052698">
    <property type="entry name" value="MoCofactor_Util/Proc"/>
</dbReference>
<evidence type="ECO:0000259" key="2">
    <source>
        <dbReference type="Pfam" id="PF13478"/>
    </source>
</evidence>